<dbReference type="HOGENOM" id="CLU_026496_0_0_9"/>
<feature type="domain" description="Rad50/SbcC-type AAA" evidence="2">
    <location>
        <begin position="9"/>
        <end position="109"/>
    </location>
</feature>
<dbReference type="GO" id="GO:0006302">
    <property type="term" value="P:double-strand break repair"/>
    <property type="evidence" value="ECO:0007669"/>
    <property type="project" value="InterPro"/>
</dbReference>
<dbReference type="EMBL" id="AFZC02000003">
    <property type="protein sequence ID" value="EHL11737.1"/>
    <property type="molecule type" value="Genomic_DNA"/>
</dbReference>
<dbReference type="Gene3D" id="3.40.50.300">
    <property type="entry name" value="P-loop containing nucleotide triphosphate hydrolases"/>
    <property type="match status" value="1"/>
</dbReference>
<dbReference type="GO" id="GO:0005524">
    <property type="term" value="F:ATP binding"/>
    <property type="evidence" value="ECO:0007669"/>
    <property type="project" value="InterPro"/>
</dbReference>
<gene>
    <name evidence="3" type="ORF">HMPREF9625_00567</name>
</gene>
<dbReference type="Pfam" id="PF13476">
    <property type="entry name" value="AAA_23"/>
    <property type="match status" value="1"/>
</dbReference>
<dbReference type="PANTHER" id="PTHR43581:SF4">
    <property type="entry name" value="ATP_GTP PHOSPHATASE"/>
    <property type="match status" value="1"/>
</dbReference>
<evidence type="ECO:0000259" key="2">
    <source>
        <dbReference type="Pfam" id="PF13476"/>
    </source>
</evidence>
<keyword evidence="4" id="KW-1185">Reference proteome</keyword>
<dbReference type="GO" id="GO:0016887">
    <property type="term" value="F:ATP hydrolysis activity"/>
    <property type="evidence" value="ECO:0007669"/>
    <property type="project" value="InterPro"/>
</dbReference>
<dbReference type="InterPro" id="IPR041685">
    <property type="entry name" value="AAA_GajA/Old/RecF-like"/>
</dbReference>
<proteinExistence type="predicted"/>
<evidence type="ECO:0000259" key="1">
    <source>
        <dbReference type="Pfam" id="PF13175"/>
    </source>
</evidence>
<dbReference type="PANTHER" id="PTHR43581">
    <property type="entry name" value="ATP/GTP PHOSPHATASE"/>
    <property type="match status" value="1"/>
</dbReference>
<dbReference type="Pfam" id="PF13175">
    <property type="entry name" value="AAA_15"/>
    <property type="match status" value="1"/>
</dbReference>
<dbReference type="InterPro" id="IPR027417">
    <property type="entry name" value="P-loop_NTPase"/>
</dbReference>
<accession>G9WMI4</accession>
<dbReference type="STRING" id="796943.HMPREF9625_00567"/>
<protein>
    <submittedName>
        <fullName evidence="3">Uncharacterized protein</fullName>
    </submittedName>
</protein>
<reference evidence="3" key="1">
    <citation type="submission" date="2011-08" db="EMBL/GenBank/DDBJ databases">
        <authorList>
            <consortium name="The Broad Institute Genome Sequencing Platform"/>
            <person name="Earl A."/>
            <person name="Ward D."/>
            <person name="Feldgarden M."/>
            <person name="Gevers D."/>
            <person name="Sizova M."/>
            <person name="Hazen A."/>
            <person name="Epstein S."/>
            <person name="Young S.K."/>
            <person name="Zeng Q."/>
            <person name="Gargeya S."/>
            <person name="Fitzgerald M."/>
            <person name="Haas B."/>
            <person name="Abouelleil A."/>
            <person name="Alvarado L."/>
            <person name="Arachchi H.M."/>
            <person name="Berlin A."/>
            <person name="Brown A."/>
            <person name="Chapman S.B."/>
            <person name="Chen Z."/>
            <person name="Dunbar C."/>
            <person name="Freedman E."/>
            <person name="Gearin G."/>
            <person name="Gellesch M."/>
            <person name="Goldberg J."/>
            <person name="Griggs A."/>
            <person name="Gujja S."/>
            <person name="Heiman D."/>
            <person name="Howarth C."/>
            <person name="Larson L."/>
            <person name="Lui A."/>
            <person name="MacDonald P.J.P."/>
            <person name="Montmayeur A."/>
            <person name="Murphy C."/>
            <person name="Neiman D."/>
            <person name="Pearson M."/>
            <person name="Priest M."/>
            <person name="Roberts A."/>
            <person name="Saif S."/>
            <person name="Shea T."/>
            <person name="Shenoy N."/>
            <person name="Sisk P."/>
            <person name="Stolte C."/>
            <person name="Sykes S."/>
            <person name="Wortman J."/>
            <person name="Nusbaum C."/>
            <person name="Birren B."/>
        </authorList>
    </citation>
    <scope>NUCLEOTIDE SEQUENCE</scope>
    <source>
        <strain evidence="3">ACB1</strain>
    </source>
</reference>
<name>G9WMI4_9FIRM</name>
<dbReference type="InterPro" id="IPR051396">
    <property type="entry name" value="Bact_Antivir_Def_Nuclease"/>
</dbReference>
<evidence type="ECO:0000313" key="4">
    <source>
        <dbReference type="Proteomes" id="UP000018461"/>
    </source>
</evidence>
<dbReference type="InterPro" id="IPR038729">
    <property type="entry name" value="Rad50/SbcC_AAA"/>
</dbReference>
<dbReference type="PATRIC" id="fig|796943.3.peg.965"/>
<feature type="domain" description="Endonuclease GajA/Old nuclease/RecF-like AAA" evidence="1">
    <location>
        <begin position="167"/>
        <end position="304"/>
    </location>
</feature>
<dbReference type="SUPFAM" id="SSF52540">
    <property type="entry name" value="P-loop containing nucleoside triphosphate hydrolases"/>
    <property type="match status" value="1"/>
</dbReference>
<dbReference type="AlphaFoldDB" id="G9WMI4"/>
<reference evidence="3" key="2">
    <citation type="submission" date="2013-03" db="EMBL/GenBank/DDBJ databases">
        <title>The Genome Sequence of Oribacterium sp. ACB1.</title>
        <authorList>
            <consortium name="The Broad Institute Genomics Platform"/>
            <consortium name="The Broad Institute Genome Sequencing Center for Infectious Disease"/>
            <person name="Earl A."/>
            <person name="Ward D."/>
            <person name="Feldgarden M."/>
            <person name="Gevers D."/>
            <person name="Sizova M."/>
            <person name="Hazen A."/>
            <person name="Epstein S."/>
            <person name="Walker B."/>
            <person name="Young S."/>
            <person name="Zeng Q."/>
            <person name="Gargeya S."/>
            <person name="Fitzgerald M."/>
            <person name="Haas B."/>
            <person name="Abouelleil A."/>
            <person name="Allen A.W."/>
            <person name="Alvarado L."/>
            <person name="Arachchi H.M."/>
            <person name="Berlin A.M."/>
            <person name="Chapman S.B."/>
            <person name="Gainer-Dewar J."/>
            <person name="Goldberg J."/>
            <person name="Griggs A."/>
            <person name="Gujja S."/>
            <person name="Hansen M."/>
            <person name="Howarth C."/>
            <person name="Imamovic A."/>
            <person name="Ireland A."/>
            <person name="Larimer J."/>
            <person name="McCowan C."/>
            <person name="Murphy C."/>
            <person name="Pearson M."/>
            <person name="Poon T.W."/>
            <person name="Priest M."/>
            <person name="Roberts A."/>
            <person name="Saif S."/>
            <person name="Shea T."/>
            <person name="Sisk P."/>
            <person name="Sykes S."/>
            <person name="Wortman J."/>
            <person name="Nusbaum C."/>
            <person name="Birren B."/>
        </authorList>
    </citation>
    <scope>NUCLEOTIDE SEQUENCE [LARGE SCALE GENOMIC DNA]</scope>
    <source>
        <strain evidence="3">ACB1</strain>
    </source>
</reference>
<dbReference type="Proteomes" id="UP000018461">
    <property type="component" value="Unassembled WGS sequence"/>
</dbReference>
<comment type="caution">
    <text evidence="3">The sequence shown here is derived from an EMBL/GenBank/DDBJ whole genome shotgun (WGS) entry which is preliminary data.</text>
</comment>
<sequence>MNNVLKPKSLILNSFRNFQKVEIQLGNKITLISGQNGVGKSNILSLIASGSGLSQKAILGSNFQPEFNEFFNIDPSEDYDNYELYIEYTCEGKYALGKKLTFKDDTSTNRGIRIIPRTTNYFSRIKQGDAENAAKNDYGVGGAARVGIPTIYLSLSRLYPLGENREKVKVKKIRSNNVLNRVDVREKFKTWYNTVIPNAIKDDETVKVIEKKACPRESMHMNINNTPTLSQSIGQDNVGNIISALVDIYLLSSKPEYTGALLCIDEIDVSLHPDTQINMLNLLDYLSDEYNIQIVVSSHSLTLIKELLKKEHMNSDSYRIAYIKNPMAPYVSEQKSYDLLKADMFGNLNFMKPKVRTYFEDKVGQTLFGIFIDAYKDIYAAIAKDPEGQILRNVPDNYKNLNSSILEVREINDIREYLNEIPVGLGCEELLKLNNADKFFNRVITVLDGDSRLKDSNQKPKIKDFLDEEYVPEIELPNGKKEKLNTRQHDTNVCFFPDYFAPESFLYSIIYKLCKEPIIYSDFWKSVDMQEETALFTTDRVKNLFARLPKDFNNDNLKDIFKEVDSGSEVWKFVLKTEMVKYYFYDYKTVNKLKWFMENLVQAFNMAYPLTISNRYC</sequence>
<organism evidence="3 4">
    <name type="scientific">Oribacterium parvum ACB1</name>
    <dbReference type="NCBI Taxonomy" id="796943"/>
    <lineage>
        <taxon>Bacteria</taxon>
        <taxon>Bacillati</taxon>
        <taxon>Bacillota</taxon>
        <taxon>Clostridia</taxon>
        <taxon>Lachnospirales</taxon>
        <taxon>Lachnospiraceae</taxon>
        <taxon>Oribacterium</taxon>
    </lineage>
</organism>
<evidence type="ECO:0000313" key="3">
    <source>
        <dbReference type="EMBL" id="EHL11737.1"/>
    </source>
</evidence>